<dbReference type="GO" id="GO:0003743">
    <property type="term" value="F:translation initiation factor activity"/>
    <property type="evidence" value="ECO:0007669"/>
    <property type="project" value="UniProtKB-KW"/>
</dbReference>
<keyword evidence="2" id="KW-0648">Protein biosynthesis</keyword>
<dbReference type="EMBL" id="JBFTWV010000168">
    <property type="protein sequence ID" value="KAL2784748.1"/>
    <property type="molecule type" value="Genomic_DNA"/>
</dbReference>
<dbReference type="InterPro" id="IPR020189">
    <property type="entry name" value="IF5A_C"/>
</dbReference>
<dbReference type="SMART" id="SM01376">
    <property type="entry name" value="eIF-5a"/>
    <property type="match status" value="1"/>
</dbReference>
<dbReference type="Proteomes" id="UP001610563">
    <property type="component" value="Unassembled WGS sequence"/>
</dbReference>
<dbReference type="Gene3D" id="2.30.30.30">
    <property type="match status" value="1"/>
</dbReference>
<dbReference type="Pfam" id="PF21485">
    <property type="entry name" value="IF5A-like_N"/>
    <property type="match status" value="1"/>
</dbReference>
<gene>
    <name evidence="2" type="ORF">BJX66DRAFT_316258</name>
</gene>
<sequence length="123" mass="13758">MRAADLKQNDHIFLQGRPCKVEEIAGRETVHVTGHDIFTGRRHEGEFPSTQDVEAFNIIRKEYELVNINDGMLNLMTRDGVEKDMMVPRGDLGKIIEDGFNTGLDLTITVISVGDEEAVVGCR</sequence>
<dbReference type="Pfam" id="PF01287">
    <property type="entry name" value="eIF-5a"/>
    <property type="match status" value="1"/>
</dbReference>
<dbReference type="SUPFAM" id="SSF50104">
    <property type="entry name" value="Translation proteins SH3-like domain"/>
    <property type="match status" value="1"/>
</dbReference>
<comment type="caution">
    <text evidence="2">The sequence shown here is derived from an EMBL/GenBank/DDBJ whole genome shotgun (WGS) entry which is preliminary data.</text>
</comment>
<organism evidence="2 3">
    <name type="scientific">Aspergillus keveii</name>
    <dbReference type="NCBI Taxonomy" id="714993"/>
    <lineage>
        <taxon>Eukaryota</taxon>
        <taxon>Fungi</taxon>
        <taxon>Dikarya</taxon>
        <taxon>Ascomycota</taxon>
        <taxon>Pezizomycotina</taxon>
        <taxon>Eurotiomycetes</taxon>
        <taxon>Eurotiomycetidae</taxon>
        <taxon>Eurotiales</taxon>
        <taxon>Aspergillaceae</taxon>
        <taxon>Aspergillus</taxon>
        <taxon>Aspergillus subgen. Nidulantes</taxon>
    </lineage>
</organism>
<proteinExistence type="predicted"/>
<dbReference type="InterPro" id="IPR001884">
    <property type="entry name" value="IF5A-like"/>
</dbReference>
<dbReference type="InterPro" id="IPR014722">
    <property type="entry name" value="Rib_uL2_dom2"/>
</dbReference>
<evidence type="ECO:0000313" key="3">
    <source>
        <dbReference type="Proteomes" id="UP001610563"/>
    </source>
</evidence>
<dbReference type="InterPro" id="IPR008991">
    <property type="entry name" value="Translation_prot_SH3-like_sf"/>
</dbReference>
<accession>A0ABR4FN94</accession>
<name>A0ABR4FN94_9EURO</name>
<reference evidence="2 3" key="1">
    <citation type="submission" date="2024-07" db="EMBL/GenBank/DDBJ databases">
        <title>Section-level genome sequencing and comparative genomics of Aspergillus sections Usti and Cavernicolus.</title>
        <authorList>
            <consortium name="Lawrence Berkeley National Laboratory"/>
            <person name="Nybo J.L."/>
            <person name="Vesth T.C."/>
            <person name="Theobald S."/>
            <person name="Frisvad J.C."/>
            <person name="Larsen T.O."/>
            <person name="Kjaerboelling I."/>
            <person name="Rothschild-Mancinelli K."/>
            <person name="Lyhne E.K."/>
            <person name="Kogle M.E."/>
            <person name="Barry K."/>
            <person name="Clum A."/>
            <person name="Na H."/>
            <person name="Ledsgaard L."/>
            <person name="Lin J."/>
            <person name="Lipzen A."/>
            <person name="Kuo A."/>
            <person name="Riley R."/>
            <person name="Mondo S."/>
            <person name="Labutti K."/>
            <person name="Haridas S."/>
            <person name="Pangalinan J."/>
            <person name="Salamov A.A."/>
            <person name="Simmons B.A."/>
            <person name="Magnuson J.K."/>
            <person name="Chen J."/>
            <person name="Drula E."/>
            <person name="Henrissat B."/>
            <person name="Wiebenga A."/>
            <person name="Lubbers R.J."/>
            <person name="Gomes A.C."/>
            <person name="Makela M.R."/>
            <person name="Stajich J."/>
            <person name="Grigoriev I.V."/>
            <person name="Mortensen U.H."/>
            <person name="De Vries R.P."/>
            <person name="Baker S.E."/>
            <person name="Andersen M.R."/>
        </authorList>
    </citation>
    <scope>NUCLEOTIDE SEQUENCE [LARGE SCALE GENOMIC DNA]</scope>
    <source>
        <strain evidence="2 3">CBS 209.92</strain>
    </source>
</reference>
<dbReference type="InterPro" id="IPR048670">
    <property type="entry name" value="IF5A-like_N"/>
</dbReference>
<keyword evidence="3" id="KW-1185">Reference proteome</keyword>
<dbReference type="InterPro" id="IPR012340">
    <property type="entry name" value="NA-bd_OB-fold"/>
</dbReference>
<keyword evidence="2" id="KW-0396">Initiation factor</keyword>
<feature type="domain" description="Translation initiation factor 5A C-terminal" evidence="1">
    <location>
        <begin position="57"/>
        <end position="123"/>
    </location>
</feature>
<protein>
    <submittedName>
        <fullName evidence="2">Eukaryotic translation initiation factor 5A</fullName>
    </submittedName>
</protein>
<dbReference type="SUPFAM" id="SSF50249">
    <property type="entry name" value="Nucleic acid-binding proteins"/>
    <property type="match status" value="1"/>
</dbReference>
<evidence type="ECO:0000313" key="2">
    <source>
        <dbReference type="EMBL" id="KAL2784748.1"/>
    </source>
</evidence>
<dbReference type="PANTHER" id="PTHR11673">
    <property type="entry name" value="TRANSLATION INITIATION FACTOR 5A FAMILY MEMBER"/>
    <property type="match status" value="1"/>
</dbReference>
<evidence type="ECO:0000259" key="1">
    <source>
        <dbReference type="SMART" id="SM01376"/>
    </source>
</evidence>
<dbReference type="Gene3D" id="2.40.50.140">
    <property type="entry name" value="Nucleic acid-binding proteins"/>
    <property type="match status" value="1"/>
</dbReference>